<keyword evidence="6 7" id="KW-0472">Membrane</keyword>
<name>A0AAE4VJW1_9RICK</name>
<sequence>MLQELRLKINNIIIYLSTYLSIFIISIFFVIILQILFSSKNQIYATYIYQSECKFSDDVDLNLPNSIPILRINRKCTTACSTQCGLLFKILEKPPSTSAENTNAIRSSNADQIAYLNRNRIIDCINQCAMGIKYQGKIIESDGNNQNLSQSETVGLKWSCGDNSPDFVDIEVGKCDLIDIKLSNPGIELDVIGENILTPYYKNGRIAWSSNSFFSDGESLYRKISIQKDDELIIEYKGRSYSDNYSASLIYDKYRMILPLKANSLINQNEFLIRPVDPADVDDNYLNDKAKSNSQINYYSNIGDIFGQVSGDTFPSSFLYNPQYPNEICQKNTSYGGTYNMCYNDNIFPSFVFKINIEESFFRRVNINRLDINLDKYFIYISHKSGLSKTGSNIKICPLDEANNLVESQCKYGRSVETGYIFKGIGEGSYRITMDKWDYKFSDYVILDNDKIDTIISEIHPPFGGLGIEIIKNNSSNENFVCNIIKKVRNKLYGCAKYYSSGSVNTSYCQSNTGLNEDCDCRVGSLSGLEAPTDGIVYNLYKILLYGLTPFIKVMMLMYVLYISFSFTIGLRSMNSKEFLIFSLKFSLIAGLLSKGSWSLLYKYGFAIFIDGIDDMIDMFNYSTSFTKTTQSLERCVCGGPTVIKEIGDIWKQVFSDTLMNKIGALFFFGITGSISFVVISVMVLYGMFVFCLVSVKILIVYLLSTVMIGMMISISPLIIPFIMFGYTKSIFDNWVKQILMYFLQPVIVSVSFILFKEMFFLILQALTNFTICKMCLFNFSIFFSSWCPKVWLPVNYAHNNTDSVVSIAPIAFVSILIVAQAAYHFVSVTSEVLNRIISFYTTSTGGTDLMKATESVRSAFSNTSSGALGVIGLRTKDLKQMQGKMEQNNARKRK</sequence>
<keyword evidence="9" id="KW-1185">Reference proteome</keyword>
<organism evidence="8 9">
    <name type="scientific">Lyticum sinuosum</name>
    <dbReference type="NCBI Taxonomy" id="1332059"/>
    <lineage>
        <taxon>Bacteria</taxon>
        <taxon>Pseudomonadati</taxon>
        <taxon>Pseudomonadota</taxon>
        <taxon>Alphaproteobacteria</taxon>
        <taxon>Rickettsiales</taxon>
        <taxon>Lyticum</taxon>
    </lineage>
</organism>
<feature type="transmembrane region" description="Helical" evidence="7">
    <location>
        <begin position="665"/>
        <end position="694"/>
    </location>
</feature>
<accession>A0AAE4VJW1</accession>
<evidence type="ECO:0000256" key="6">
    <source>
        <dbReference type="ARBA" id="ARBA00023136"/>
    </source>
</evidence>
<evidence type="ECO:0000256" key="5">
    <source>
        <dbReference type="ARBA" id="ARBA00022989"/>
    </source>
</evidence>
<feature type="transmembrane region" description="Helical" evidence="7">
    <location>
        <begin position="579"/>
        <end position="598"/>
    </location>
</feature>
<dbReference type="GO" id="GO:0005886">
    <property type="term" value="C:plasma membrane"/>
    <property type="evidence" value="ECO:0007669"/>
    <property type="project" value="UniProtKB-SubCell"/>
</dbReference>
<evidence type="ECO:0000313" key="9">
    <source>
        <dbReference type="Proteomes" id="UP001289135"/>
    </source>
</evidence>
<keyword evidence="3 7" id="KW-0812">Transmembrane</keyword>
<comment type="subcellular location">
    <subcellularLocation>
        <location evidence="1">Cell membrane</location>
        <topology evidence="1">Multi-pass membrane protein</topology>
    </subcellularLocation>
</comment>
<comment type="similarity">
    <text evidence="2">Belongs to the TrbL/VirB6 family.</text>
</comment>
<gene>
    <name evidence="8" type="ORF">Lyticum_00016</name>
</gene>
<evidence type="ECO:0000256" key="1">
    <source>
        <dbReference type="ARBA" id="ARBA00004651"/>
    </source>
</evidence>
<evidence type="ECO:0000313" key="8">
    <source>
        <dbReference type="EMBL" id="MDZ5760865.1"/>
    </source>
</evidence>
<dbReference type="EMBL" id="JARGYU010000001">
    <property type="protein sequence ID" value="MDZ5760865.1"/>
    <property type="molecule type" value="Genomic_DNA"/>
</dbReference>
<dbReference type="AlphaFoldDB" id="A0AAE4VJW1"/>
<proteinExistence type="inferred from homology"/>
<feature type="transmembrane region" description="Helical" evidence="7">
    <location>
        <begin position="739"/>
        <end position="756"/>
    </location>
</feature>
<feature type="transmembrane region" description="Helical" evidence="7">
    <location>
        <begin position="701"/>
        <end position="727"/>
    </location>
</feature>
<protein>
    <submittedName>
        <fullName evidence="8">Type IV secretion system protein VirB6</fullName>
    </submittedName>
</protein>
<feature type="transmembrane region" description="Helical" evidence="7">
    <location>
        <begin position="804"/>
        <end position="827"/>
    </location>
</feature>
<keyword evidence="5 7" id="KW-1133">Transmembrane helix</keyword>
<dbReference type="RefSeq" id="WP_322498305.1">
    <property type="nucleotide sequence ID" value="NZ_JARGYU010000001.1"/>
</dbReference>
<dbReference type="Pfam" id="PF04610">
    <property type="entry name" value="TrbL"/>
    <property type="match status" value="1"/>
</dbReference>
<dbReference type="Proteomes" id="UP001289135">
    <property type="component" value="Unassembled WGS sequence"/>
</dbReference>
<dbReference type="InterPro" id="IPR007688">
    <property type="entry name" value="Conjugal_tfr_TrbL/VirB6"/>
</dbReference>
<reference evidence="8" key="1">
    <citation type="submission" date="2023-02" db="EMBL/GenBank/DDBJ databases">
        <title>Host association and intracellularity evolved multiple times independently in the Rickettsiales.</title>
        <authorList>
            <person name="Castelli M."/>
            <person name="Nardi T."/>
            <person name="Gammuto L."/>
            <person name="Bellinzona G."/>
            <person name="Sabaneyeva E."/>
            <person name="Potekhin A."/>
            <person name="Serra V."/>
            <person name="Petroni G."/>
            <person name="Sassera D."/>
        </authorList>
    </citation>
    <scope>NUCLEOTIDE SEQUENCE</scope>
    <source>
        <strain evidence="8">USBL-36I1</strain>
    </source>
</reference>
<evidence type="ECO:0000256" key="4">
    <source>
        <dbReference type="ARBA" id="ARBA00022729"/>
    </source>
</evidence>
<comment type="caution">
    <text evidence="8">The sequence shown here is derived from an EMBL/GenBank/DDBJ whole genome shotgun (WGS) entry which is preliminary data.</text>
</comment>
<dbReference type="GO" id="GO:0030255">
    <property type="term" value="P:protein secretion by the type IV secretion system"/>
    <property type="evidence" value="ECO:0007669"/>
    <property type="project" value="InterPro"/>
</dbReference>
<evidence type="ECO:0000256" key="2">
    <source>
        <dbReference type="ARBA" id="ARBA00007802"/>
    </source>
</evidence>
<evidence type="ECO:0000256" key="3">
    <source>
        <dbReference type="ARBA" id="ARBA00022692"/>
    </source>
</evidence>
<feature type="transmembrane region" description="Helical" evidence="7">
    <location>
        <begin position="12"/>
        <end position="37"/>
    </location>
</feature>
<keyword evidence="4" id="KW-0732">Signal</keyword>
<evidence type="ECO:0000256" key="7">
    <source>
        <dbReference type="SAM" id="Phobius"/>
    </source>
</evidence>
<feature type="transmembrane region" description="Helical" evidence="7">
    <location>
        <begin position="543"/>
        <end position="567"/>
    </location>
</feature>